<accession>A0AA38Q9R6</accession>
<comment type="caution">
    <text evidence="2">The sequence shown here is derived from an EMBL/GenBank/DDBJ whole genome shotgun (WGS) entry which is preliminary data.</text>
</comment>
<dbReference type="Proteomes" id="UP001163850">
    <property type="component" value="Unassembled WGS sequence"/>
</dbReference>
<reference evidence="2" key="1">
    <citation type="submission" date="2022-08" db="EMBL/GenBank/DDBJ databases">
        <authorList>
            <consortium name="DOE Joint Genome Institute"/>
            <person name="Min B."/>
            <person name="Riley R."/>
            <person name="Sierra-Patev S."/>
            <person name="Naranjo-Ortiz M."/>
            <person name="Looney B."/>
            <person name="Konkel Z."/>
            <person name="Slot J.C."/>
            <person name="Sakamoto Y."/>
            <person name="Steenwyk J.L."/>
            <person name="Rokas A."/>
            <person name="Carro J."/>
            <person name="Camarero S."/>
            <person name="Ferreira P."/>
            <person name="Molpeceres G."/>
            <person name="Ruiz-Duenas F.J."/>
            <person name="Serrano A."/>
            <person name="Henrissat B."/>
            <person name="Drula E."/>
            <person name="Hughes K.W."/>
            <person name="Mata J.L."/>
            <person name="Ishikawa N.K."/>
            <person name="Vargas-Isla R."/>
            <person name="Ushijima S."/>
            <person name="Smith C.A."/>
            <person name="Ahrendt S."/>
            <person name="Andreopoulos W."/>
            <person name="He G."/>
            <person name="Labutti K."/>
            <person name="Lipzen A."/>
            <person name="Ng V."/>
            <person name="Sandor L."/>
            <person name="Barry K."/>
            <person name="Martinez A.T."/>
            <person name="Xiao Y."/>
            <person name="Gibbons J.G."/>
            <person name="Terashima K."/>
            <person name="Hibbett D.S."/>
            <person name="Grigoriev I.V."/>
        </authorList>
    </citation>
    <scope>NUCLEOTIDE SEQUENCE</scope>
    <source>
        <strain evidence="2">TFB7829</strain>
    </source>
</reference>
<proteinExistence type="predicted"/>
<evidence type="ECO:0000313" key="2">
    <source>
        <dbReference type="EMBL" id="KAJ3990259.1"/>
    </source>
</evidence>
<evidence type="ECO:0000313" key="3">
    <source>
        <dbReference type="Proteomes" id="UP001163850"/>
    </source>
</evidence>
<feature type="region of interest" description="Disordered" evidence="1">
    <location>
        <begin position="165"/>
        <end position="189"/>
    </location>
</feature>
<evidence type="ECO:0000256" key="1">
    <source>
        <dbReference type="SAM" id="MobiDB-lite"/>
    </source>
</evidence>
<sequence>MINPSLSVSVCNFTRLMIHAGCLCFAEEAGSRLSRWRSCPVHASLHASSSLAGPNMSSNELSIQSIPLSSLDSMNSMSALPIPSKPLTRKQELNGIQLHVGCVFVQNTIADKKSKNRDCACDLRLLPQSSTVPDRSVQTTAFTFNPFDNDVLVSGNIAPSMNSWPAPHSKAGRQPIVLGVKPKGSPVSRRYRKPHYMQKVTKWLTEIETLDSL</sequence>
<dbReference type="AlphaFoldDB" id="A0AA38Q9R6"/>
<name>A0AA38Q9R6_9AGAR</name>
<protein>
    <submittedName>
        <fullName evidence="2">Uncharacterized protein</fullName>
    </submittedName>
</protein>
<gene>
    <name evidence="2" type="ORF">F5890DRAFT_448145</name>
</gene>
<organism evidence="2 3">
    <name type="scientific">Lentinula detonsa</name>
    <dbReference type="NCBI Taxonomy" id="2804962"/>
    <lineage>
        <taxon>Eukaryota</taxon>
        <taxon>Fungi</taxon>
        <taxon>Dikarya</taxon>
        <taxon>Basidiomycota</taxon>
        <taxon>Agaricomycotina</taxon>
        <taxon>Agaricomycetes</taxon>
        <taxon>Agaricomycetidae</taxon>
        <taxon>Agaricales</taxon>
        <taxon>Marasmiineae</taxon>
        <taxon>Omphalotaceae</taxon>
        <taxon>Lentinula</taxon>
    </lineage>
</organism>
<dbReference type="EMBL" id="MU801891">
    <property type="protein sequence ID" value="KAJ3990259.1"/>
    <property type="molecule type" value="Genomic_DNA"/>
</dbReference>